<reference evidence="3" key="1">
    <citation type="submission" date="2016-10" db="EMBL/GenBank/DDBJ databases">
        <authorList>
            <person name="Varghese N."/>
            <person name="Submissions S."/>
        </authorList>
    </citation>
    <scope>NUCLEOTIDE SEQUENCE [LARGE SCALE GENOMIC DNA]</scope>
    <source>
        <strain evidence="3">DSM 27839</strain>
    </source>
</reference>
<organism evidence="2 3">
    <name type="scientific">Ruegeria halocynthiae</name>
    <dbReference type="NCBI Taxonomy" id="985054"/>
    <lineage>
        <taxon>Bacteria</taxon>
        <taxon>Pseudomonadati</taxon>
        <taxon>Pseudomonadota</taxon>
        <taxon>Alphaproteobacteria</taxon>
        <taxon>Rhodobacterales</taxon>
        <taxon>Roseobacteraceae</taxon>
        <taxon>Ruegeria</taxon>
    </lineage>
</organism>
<evidence type="ECO:0000313" key="2">
    <source>
        <dbReference type="EMBL" id="SDW76483.1"/>
    </source>
</evidence>
<dbReference type="OrthoDB" id="7707245at2"/>
<protein>
    <submittedName>
        <fullName evidence="2">Uncharacterized protein</fullName>
    </submittedName>
</protein>
<dbReference type="Proteomes" id="UP000183400">
    <property type="component" value="Unassembled WGS sequence"/>
</dbReference>
<sequence>MDDGENFRSIVANDDKLKARWEAVSSKIMADSSRLLGVELSREDVVAMPSARIATLTDAALSESYLDEIKQLEAAQEQVRKNEVREALEAGEEQAHAELARLSPTERMSKARELGLTGGTPMAEPSSIADEATLLRRLLTLSPSERIAKGRAWGLIK</sequence>
<keyword evidence="3" id="KW-1185">Reference proteome</keyword>
<evidence type="ECO:0000256" key="1">
    <source>
        <dbReference type="SAM" id="Coils"/>
    </source>
</evidence>
<name>A0A1H2W731_9RHOB</name>
<evidence type="ECO:0000313" key="3">
    <source>
        <dbReference type="Proteomes" id="UP000183400"/>
    </source>
</evidence>
<dbReference type="RefSeq" id="WP_074736003.1">
    <property type="nucleotide sequence ID" value="NZ_FNNP01000001.1"/>
</dbReference>
<proteinExistence type="predicted"/>
<feature type="coiled-coil region" evidence="1">
    <location>
        <begin position="62"/>
        <end position="94"/>
    </location>
</feature>
<accession>A0A1H2W731</accession>
<keyword evidence="1" id="KW-0175">Coiled coil</keyword>
<dbReference type="AlphaFoldDB" id="A0A1H2W731"/>
<gene>
    <name evidence="2" type="ORF">SAMN05444358_1011698</name>
</gene>
<dbReference type="EMBL" id="FNNP01000001">
    <property type="protein sequence ID" value="SDW76483.1"/>
    <property type="molecule type" value="Genomic_DNA"/>
</dbReference>
<dbReference type="STRING" id="985054.SAMN05444358_1011698"/>